<feature type="domain" description="Regulatory protein YycH-like" evidence="1">
    <location>
        <begin position="39"/>
        <end position="258"/>
    </location>
</feature>
<dbReference type="GO" id="GO:0016020">
    <property type="term" value="C:membrane"/>
    <property type="evidence" value="ECO:0007669"/>
    <property type="project" value="InterPro"/>
</dbReference>
<dbReference type="OrthoDB" id="2135943at2"/>
<evidence type="ECO:0000313" key="2">
    <source>
        <dbReference type="EMBL" id="RSU03429.1"/>
    </source>
</evidence>
<dbReference type="InterPro" id="IPR018604">
    <property type="entry name" value="YycI-like"/>
</dbReference>
<proteinExistence type="predicted"/>
<sequence length="272" mass="31804">MDFKRIEIIFLCAFLGLNLFLLFSFQQGRDTVNTGVDLNSVADIETRLKYDKITTEKDVFSDEIVEGYYLSATTTDFKKEMKNDTTQDSQRFVRTQDVVYEEPIKAKQLEKDLTRFKDGNKQLYKGKDYEFFNRPASDNSNMVFSQVFEKIPFYDETSELNIELSKMTKDDLIIETFTQSHLKEIEPLREKQPVISEREAIETLYMSNRIPSESTITDTQLAYTRIFTVRGKNVYIPAWFVWIESSKKNVRVERVNAFSNSVIAPNVPEMKK</sequence>
<accession>A0A430A8N6</accession>
<dbReference type="AlphaFoldDB" id="A0A430A8N6"/>
<reference evidence="2 3" key="1">
    <citation type="submission" date="2017-05" db="EMBL/GenBank/DDBJ databases">
        <title>Vagococcus spp. assemblies.</title>
        <authorList>
            <person name="Gulvik C.A."/>
        </authorList>
    </citation>
    <scope>NUCLEOTIDE SEQUENCE [LARGE SCALE GENOMIC DNA]</scope>
    <source>
        <strain evidence="2 3">CCUG 41755</strain>
    </source>
</reference>
<evidence type="ECO:0000259" key="1">
    <source>
        <dbReference type="Pfam" id="PF09648"/>
    </source>
</evidence>
<dbReference type="Proteomes" id="UP000287101">
    <property type="component" value="Unassembled WGS sequence"/>
</dbReference>
<gene>
    <name evidence="2" type="ORF">CBF31_06875</name>
</gene>
<dbReference type="EMBL" id="NGJY01000002">
    <property type="protein sequence ID" value="RSU03429.1"/>
    <property type="molecule type" value="Genomic_DNA"/>
</dbReference>
<name>A0A430A8N6_9ENTE</name>
<protein>
    <recommendedName>
        <fullName evidence="1">Regulatory protein YycH-like domain-containing protein</fullName>
    </recommendedName>
</protein>
<organism evidence="2 3">
    <name type="scientific">Vagococcus fessus</name>
    <dbReference type="NCBI Taxonomy" id="120370"/>
    <lineage>
        <taxon>Bacteria</taxon>
        <taxon>Bacillati</taxon>
        <taxon>Bacillota</taxon>
        <taxon>Bacilli</taxon>
        <taxon>Lactobacillales</taxon>
        <taxon>Enterococcaceae</taxon>
        <taxon>Vagococcus</taxon>
    </lineage>
</organism>
<keyword evidence="3" id="KW-1185">Reference proteome</keyword>
<dbReference type="Pfam" id="PF09648">
    <property type="entry name" value="YycI"/>
    <property type="match status" value="1"/>
</dbReference>
<dbReference type="RefSeq" id="WP_126831638.1">
    <property type="nucleotide sequence ID" value="NZ_CBCRYB010000001.1"/>
</dbReference>
<dbReference type="Gene3D" id="2.40.128.690">
    <property type="entry name" value="YycH protein, domain 3-like"/>
    <property type="match status" value="1"/>
</dbReference>
<comment type="caution">
    <text evidence="2">The sequence shown here is derived from an EMBL/GenBank/DDBJ whole genome shotgun (WGS) entry which is preliminary data.</text>
</comment>
<evidence type="ECO:0000313" key="3">
    <source>
        <dbReference type="Proteomes" id="UP000287101"/>
    </source>
</evidence>